<proteinExistence type="predicted"/>
<name>A0A1I7RJP2_BURXY</name>
<organism evidence="7 9">
    <name type="scientific">Bursaphelenchus xylophilus</name>
    <name type="common">Pinewood nematode worm</name>
    <name type="synonym">Aphelenchoides xylophilus</name>
    <dbReference type="NCBI Taxonomy" id="6326"/>
    <lineage>
        <taxon>Eukaryota</taxon>
        <taxon>Metazoa</taxon>
        <taxon>Ecdysozoa</taxon>
        <taxon>Nematoda</taxon>
        <taxon>Chromadorea</taxon>
        <taxon>Rhabditida</taxon>
        <taxon>Tylenchina</taxon>
        <taxon>Tylenchomorpha</taxon>
        <taxon>Aphelenchoidea</taxon>
        <taxon>Aphelenchoididae</taxon>
        <taxon>Bursaphelenchus</taxon>
    </lineage>
</organism>
<keyword evidence="4 5" id="KW-0472">Membrane</keyword>
<feature type="transmembrane region" description="Helical" evidence="5">
    <location>
        <begin position="50"/>
        <end position="67"/>
    </location>
</feature>
<feature type="transmembrane region" description="Helical" evidence="5">
    <location>
        <begin position="260"/>
        <end position="284"/>
    </location>
</feature>
<dbReference type="Proteomes" id="UP000582659">
    <property type="component" value="Unassembled WGS sequence"/>
</dbReference>
<feature type="transmembrane region" description="Helical" evidence="5">
    <location>
        <begin position="230"/>
        <end position="254"/>
    </location>
</feature>
<evidence type="ECO:0000256" key="1">
    <source>
        <dbReference type="ARBA" id="ARBA00004141"/>
    </source>
</evidence>
<evidence type="ECO:0000256" key="4">
    <source>
        <dbReference type="ARBA" id="ARBA00023136"/>
    </source>
</evidence>
<keyword evidence="8" id="KW-1185">Reference proteome</keyword>
<gene>
    <name evidence="6" type="ORF">BXYJ_LOCUS13757</name>
</gene>
<accession>A0A1I7RJP2</accession>
<evidence type="ECO:0000256" key="2">
    <source>
        <dbReference type="ARBA" id="ARBA00022692"/>
    </source>
</evidence>
<dbReference type="SMR" id="A0A1I7RJP2"/>
<feature type="transmembrane region" description="Helical" evidence="5">
    <location>
        <begin position="7"/>
        <end position="30"/>
    </location>
</feature>
<dbReference type="AlphaFoldDB" id="A0A1I7RJP2"/>
<dbReference type="Pfam" id="PF10292">
    <property type="entry name" value="7TM_GPCR_Srab"/>
    <property type="match status" value="1"/>
</dbReference>
<comment type="subcellular location">
    <subcellularLocation>
        <location evidence="1">Membrane</location>
        <topology evidence="1">Multi-pass membrane protein</topology>
    </subcellularLocation>
</comment>
<dbReference type="WBParaSite" id="BXY_0092400.1">
    <property type="protein sequence ID" value="BXY_0092400.1"/>
    <property type="gene ID" value="BXY_0092400"/>
</dbReference>
<dbReference type="Proteomes" id="UP000095284">
    <property type="component" value="Unplaced"/>
</dbReference>
<sequence length="332" mass="38595">MSYLRRLVKAFFVGIAGIGPFVILTCYIYFVLGYDEDHPWLSLMLTVTEALSFCYTAVIHAFTNFVPLSALKYDDDNRAFVIILYSIVFTTQITNFYFDVKFMLIGIERTIAFKRKATYETEGSHVGKEIAAVALAMAFVISVVRCDVVWRLNSTVEFDARLRKVMMWDKYFPGVLFAFSMATCAMFQGVFAFRCLSKNLRKLESSSLSESYETRQIVATMAWLRRLARVFVIITVGNFPFMGFTCYLYFVLGYDEDHPWMLMMVTVMFNMGNIYVCLTTIFMFQDFPQLRSAVYKDFPFLKWAEPAKIISQGECNAMYFEVLRTTWRHPRD</sequence>
<reference evidence="6" key="2">
    <citation type="submission" date="2020-09" db="EMBL/GenBank/DDBJ databases">
        <authorList>
            <person name="Kikuchi T."/>
        </authorList>
    </citation>
    <scope>NUCLEOTIDE SEQUENCE</scope>
    <source>
        <strain evidence="6">Ka4C1</strain>
    </source>
</reference>
<keyword evidence="2 5" id="KW-0812">Transmembrane</keyword>
<dbReference type="GO" id="GO:0016020">
    <property type="term" value="C:membrane"/>
    <property type="evidence" value="ECO:0007669"/>
    <property type="project" value="UniProtKB-SubCell"/>
</dbReference>
<protein>
    <submittedName>
        <fullName evidence="6">(pine wood nematode) hypothetical protein</fullName>
    </submittedName>
</protein>
<evidence type="ECO:0000256" key="3">
    <source>
        <dbReference type="ARBA" id="ARBA00022989"/>
    </source>
</evidence>
<evidence type="ECO:0000313" key="9">
    <source>
        <dbReference type="WBParaSite" id="BXY_0092400.1"/>
    </source>
</evidence>
<dbReference type="EMBL" id="CAJFDI010000006">
    <property type="protein sequence ID" value="CAD5233666.1"/>
    <property type="molecule type" value="Genomic_DNA"/>
</dbReference>
<evidence type="ECO:0000313" key="8">
    <source>
        <dbReference type="Proteomes" id="UP000659654"/>
    </source>
</evidence>
<feature type="transmembrane region" description="Helical" evidence="5">
    <location>
        <begin position="171"/>
        <end position="193"/>
    </location>
</feature>
<evidence type="ECO:0000256" key="5">
    <source>
        <dbReference type="SAM" id="Phobius"/>
    </source>
</evidence>
<reference evidence="9" key="1">
    <citation type="submission" date="2016-11" db="UniProtKB">
        <authorList>
            <consortium name="WormBaseParasite"/>
        </authorList>
    </citation>
    <scope>IDENTIFICATION</scope>
</reference>
<keyword evidence="3 5" id="KW-1133">Transmembrane helix</keyword>
<dbReference type="InterPro" id="IPR019408">
    <property type="entry name" value="7TM_GPCR_serpentine_rcpt_Srab"/>
</dbReference>
<evidence type="ECO:0000313" key="7">
    <source>
        <dbReference type="Proteomes" id="UP000095284"/>
    </source>
</evidence>
<evidence type="ECO:0000313" key="6">
    <source>
        <dbReference type="EMBL" id="CAD5233666.1"/>
    </source>
</evidence>
<dbReference type="Proteomes" id="UP000659654">
    <property type="component" value="Unassembled WGS sequence"/>
</dbReference>
<feature type="transmembrane region" description="Helical" evidence="5">
    <location>
        <begin position="79"/>
        <end position="98"/>
    </location>
</feature>
<dbReference type="EMBL" id="CAJFCV020000006">
    <property type="protein sequence ID" value="CAG9128974.1"/>
    <property type="molecule type" value="Genomic_DNA"/>
</dbReference>